<gene>
    <name evidence="1" type="ORF">ACFQMN_13995</name>
</gene>
<accession>A0ABW2K5D2</accession>
<dbReference type="RefSeq" id="WP_289215915.1">
    <property type="nucleotide sequence ID" value="NZ_JAPVRC010000004.1"/>
</dbReference>
<comment type="caution">
    <text evidence="1">The sequence shown here is derived from an EMBL/GenBank/DDBJ whole genome shotgun (WGS) entry which is preliminary data.</text>
</comment>
<dbReference type="EMBL" id="JBHTBY010000011">
    <property type="protein sequence ID" value="MFC7321994.1"/>
    <property type="molecule type" value="Genomic_DNA"/>
</dbReference>
<evidence type="ECO:0000313" key="1">
    <source>
        <dbReference type="EMBL" id="MFC7321994.1"/>
    </source>
</evidence>
<keyword evidence="2" id="KW-1185">Reference proteome</keyword>
<dbReference type="Proteomes" id="UP001596494">
    <property type="component" value="Unassembled WGS sequence"/>
</dbReference>
<proteinExistence type="predicted"/>
<reference evidence="2" key="1">
    <citation type="journal article" date="2019" name="Int. J. Syst. Evol. Microbiol.">
        <title>The Global Catalogue of Microorganisms (GCM) 10K type strain sequencing project: providing services to taxonomists for standard genome sequencing and annotation.</title>
        <authorList>
            <consortium name="The Broad Institute Genomics Platform"/>
            <consortium name="The Broad Institute Genome Sequencing Center for Infectious Disease"/>
            <person name="Wu L."/>
            <person name="Ma J."/>
        </authorList>
    </citation>
    <scope>NUCLEOTIDE SEQUENCE [LARGE SCALE GENOMIC DNA]</scope>
    <source>
        <strain evidence="2">CCUG 73951</strain>
    </source>
</reference>
<organism evidence="1 2">
    <name type="scientific">Halobacillus campisalis</name>
    <dbReference type="NCBI Taxonomy" id="435909"/>
    <lineage>
        <taxon>Bacteria</taxon>
        <taxon>Bacillati</taxon>
        <taxon>Bacillota</taxon>
        <taxon>Bacilli</taxon>
        <taxon>Bacillales</taxon>
        <taxon>Bacillaceae</taxon>
        <taxon>Halobacillus</taxon>
    </lineage>
</organism>
<protein>
    <submittedName>
        <fullName evidence="1">Uncharacterized protein</fullName>
    </submittedName>
</protein>
<dbReference type="Gene3D" id="1.20.5.170">
    <property type="match status" value="1"/>
</dbReference>
<name>A0ABW2K5D2_9BACI</name>
<evidence type="ECO:0000313" key="2">
    <source>
        <dbReference type="Proteomes" id="UP001596494"/>
    </source>
</evidence>
<sequence>MTAYDNHKKIYELEAEVTRLKEQLQQNSNSVGGSNYSKEEDSNTDHLLFLIVFLVLYNLDSNTVFSLLNNNNDLLEEASKLFDTLIDTDTI</sequence>